<evidence type="ECO:0008006" key="4">
    <source>
        <dbReference type="Google" id="ProtNLM"/>
    </source>
</evidence>
<feature type="chain" id="PRO_5022900380" description="Lipoprotein" evidence="1">
    <location>
        <begin position="28"/>
        <end position="158"/>
    </location>
</feature>
<evidence type="ECO:0000256" key="1">
    <source>
        <dbReference type="SAM" id="SignalP"/>
    </source>
</evidence>
<evidence type="ECO:0000313" key="2">
    <source>
        <dbReference type="EMBL" id="VVN70461.1"/>
    </source>
</evidence>
<keyword evidence="1" id="KW-0732">Signal</keyword>
<dbReference type="AlphaFoldDB" id="A0A5E7A1S0"/>
<dbReference type="EMBL" id="CABVHW010000001">
    <property type="protein sequence ID" value="VVN70461.1"/>
    <property type="molecule type" value="Genomic_DNA"/>
</dbReference>
<name>A0A5E7A1S0_PSEFL</name>
<reference evidence="2 3" key="1">
    <citation type="submission" date="2019-09" db="EMBL/GenBank/DDBJ databases">
        <authorList>
            <person name="Chandra G."/>
            <person name="Truman W A."/>
        </authorList>
    </citation>
    <scope>NUCLEOTIDE SEQUENCE [LARGE SCALE GENOMIC DNA]</scope>
    <source>
        <strain evidence="2">PS710</strain>
    </source>
</reference>
<protein>
    <recommendedName>
        <fullName evidence="4">Lipoprotein</fullName>
    </recommendedName>
</protein>
<dbReference type="RefSeq" id="WP_150762929.1">
    <property type="nucleotide sequence ID" value="NZ_CABVHW010000001.1"/>
</dbReference>
<feature type="signal peptide" evidence="1">
    <location>
        <begin position="1"/>
        <end position="27"/>
    </location>
</feature>
<evidence type="ECO:0000313" key="3">
    <source>
        <dbReference type="Proteomes" id="UP000381093"/>
    </source>
</evidence>
<organism evidence="2 3">
    <name type="scientific">Pseudomonas fluorescens</name>
    <dbReference type="NCBI Taxonomy" id="294"/>
    <lineage>
        <taxon>Bacteria</taxon>
        <taxon>Pseudomonadati</taxon>
        <taxon>Pseudomonadota</taxon>
        <taxon>Gammaproteobacteria</taxon>
        <taxon>Pseudomonadales</taxon>
        <taxon>Pseudomonadaceae</taxon>
        <taxon>Pseudomonas</taxon>
    </lineage>
</organism>
<sequence precursor="true">MNNVSKWTLTAICAALLAGCGSSQDKAEELVEMMNVDGNYVLIVQAAAAGYAPKFRDVKPEQIKRVVKDNIPLKFLKQTMVDVYADTFDSDELDLMIKANKNPMNAMSIIMGSKDGQELAMKSVKVQTDLQMDIAKAMQDKDEDILEELKDLQEEARG</sequence>
<gene>
    <name evidence="2" type="ORF">PS710_00389</name>
</gene>
<dbReference type="Proteomes" id="UP000381093">
    <property type="component" value="Unassembled WGS sequence"/>
</dbReference>
<proteinExistence type="predicted"/>
<accession>A0A5E7A1S0</accession>
<dbReference type="PROSITE" id="PS51257">
    <property type="entry name" value="PROKAR_LIPOPROTEIN"/>
    <property type="match status" value="1"/>
</dbReference>